<protein>
    <recommendedName>
        <fullName evidence="5">DUF241 domain-containing protein</fullName>
    </recommendedName>
</protein>
<organism evidence="2">
    <name type="scientific">Daucus carota subsp. sativus</name>
    <name type="common">Carrot</name>
    <dbReference type="NCBI Taxonomy" id="79200"/>
    <lineage>
        <taxon>Eukaryota</taxon>
        <taxon>Viridiplantae</taxon>
        <taxon>Streptophyta</taxon>
        <taxon>Embryophyta</taxon>
        <taxon>Tracheophyta</taxon>
        <taxon>Spermatophyta</taxon>
        <taxon>Magnoliopsida</taxon>
        <taxon>eudicotyledons</taxon>
        <taxon>Gunneridae</taxon>
        <taxon>Pentapetalae</taxon>
        <taxon>asterids</taxon>
        <taxon>campanulids</taxon>
        <taxon>Apiales</taxon>
        <taxon>Apiaceae</taxon>
        <taxon>Apioideae</taxon>
        <taxon>Scandiceae</taxon>
        <taxon>Daucinae</taxon>
        <taxon>Daucus</taxon>
        <taxon>Daucus sect. Daucus</taxon>
    </lineage>
</organism>
<evidence type="ECO:0000313" key="4">
    <source>
        <dbReference type="Proteomes" id="UP000077755"/>
    </source>
</evidence>
<dbReference type="GO" id="GO:0048367">
    <property type="term" value="P:shoot system development"/>
    <property type="evidence" value="ECO:0007669"/>
    <property type="project" value="InterPro"/>
</dbReference>
<proteinExistence type="predicted"/>
<dbReference type="OrthoDB" id="1701699at2759"/>
<dbReference type="GO" id="GO:0048364">
    <property type="term" value="P:root development"/>
    <property type="evidence" value="ECO:0007669"/>
    <property type="project" value="InterPro"/>
</dbReference>
<gene>
    <name evidence="2" type="ORF">DCAR_013906</name>
    <name evidence="3" type="ORF">DCAR_0417069</name>
</gene>
<name>A0A162AB97_DAUCS</name>
<accession>A0A162AB97</accession>
<keyword evidence="4" id="KW-1185">Reference proteome</keyword>
<feature type="compositionally biased region" description="Low complexity" evidence="1">
    <location>
        <begin position="13"/>
        <end position="25"/>
    </location>
</feature>
<evidence type="ECO:0008006" key="5">
    <source>
        <dbReference type="Google" id="ProtNLM"/>
    </source>
</evidence>
<dbReference type="EMBL" id="CP093346">
    <property type="protein sequence ID" value="WOG97728.1"/>
    <property type="molecule type" value="Genomic_DNA"/>
</dbReference>
<dbReference type="AlphaFoldDB" id="A0A162AB97"/>
<dbReference type="STRING" id="79200.A0A162AB97"/>
<evidence type="ECO:0000313" key="2">
    <source>
        <dbReference type="EMBL" id="KZM98732.1"/>
    </source>
</evidence>
<reference evidence="3" key="2">
    <citation type="submission" date="2022-03" db="EMBL/GenBank/DDBJ databases">
        <title>Draft title - Genomic analysis of global carrot germplasm unveils the trajectory of domestication and the origin of high carotenoid orange carrot.</title>
        <authorList>
            <person name="Iorizzo M."/>
            <person name="Ellison S."/>
            <person name="Senalik D."/>
            <person name="Macko-Podgorni A."/>
            <person name="Grzebelus D."/>
            <person name="Bostan H."/>
            <person name="Rolling W."/>
            <person name="Curaba J."/>
            <person name="Simon P."/>
        </authorList>
    </citation>
    <scope>NUCLEOTIDE SEQUENCE</scope>
    <source>
        <tissue evidence="3">Leaf</tissue>
    </source>
</reference>
<dbReference type="PANTHER" id="PTHR33070">
    <property type="entry name" value="OS06G0725500 PROTEIN"/>
    <property type="match status" value="1"/>
</dbReference>
<dbReference type="OMA" id="HELCECV"/>
<evidence type="ECO:0000256" key="1">
    <source>
        <dbReference type="SAM" id="MobiDB-lite"/>
    </source>
</evidence>
<dbReference type="PANTHER" id="PTHR33070:SF120">
    <property type="entry name" value="EXPRESSED PROTEIN"/>
    <property type="match status" value="1"/>
</dbReference>
<dbReference type="Gramene" id="KZM98732">
    <property type="protein sequence ID" value="KZM98732"/>
    <property type="gene ID" value="DCAR_013906"/>
</dbReference>
<dbReference type="KEGG" id="dcr:108217396"/>
<dbReference type="InterPro" id="IPR004320">
    <property type="entry name" value="BPS1_pln"/>
</dbReference>
<feature type="region of interest" description="Disordered" evidence="1">
    <location>
        <begin position="1"/>
        <end position="27"/>
    </location>
</feature>
<dbReference type="Pfam" id="PF03087">
    <property type="entry name" value="BPS1"/>
    <property type="match status" value="1"/>
</dbReference>
<sequence>MAGSIAVSKTTFHSRSSSFPSKSHPLTTSVEDQLSRLRASAAASTSASAACTNLDSLQDLHHRVNEMIHLPSFQRAFCQKRSALDEILEGSLRLLDFCSIAKEALLSTKESIQVLQSSLRRKNRETGLAQEVMSYMASRKNINKSVSKSIKSLINFEKNISLPLLNEDSDLVAIVNMVRELQVVSFSVLKSVLSRVSKTKAVTKQSGWSLVSKFMQPKKETEGHEVEKIDEILNALATQKSCKDINAVQNVLKQLQTLECSIQELEEGLEPIFKCLLNTRVSLLNVLNH</sequence>
<reference evidence="2" key="1">
    <citation type="journal article" date="2016" name="Nat. Genet.">
        <title>A high-quality carrot genome assembly provides new insights into carotenoid accumulation and asterid genome evolution.</title>
        <authorList>
            <person name="Iorizzo M."/>
            <person name="Ellison S."/>
            <person name="Senalik D."/>
            <person name="Zeng P."/>
            <person name="Satapoomin P."/>
            <person name="Huang J."/>
            <person name="Bowman M."/>
            <person name="Iovene M."/>
            <person name="Sanseverino W."/>
            <person name="Cavagnaro P."/>
            <person name="Yildiz M."/>
            <person name="Macko-Podgorni A."/>
            <person name="Moranska E."/>
            <person name="Grzebelus E."/>
            <person name="Grzebelus D."/>
            <person name="Ashrafi H."/>
            <person name="Zheng Z."/>
            <person name="Cheng S."/>
            <person name="Spooner D."/>
            <person name="Van Deynze A."/>
            <person name="Simon P."/>
        </authorList>
    </citation>
    <scope>NUCLEOTIDE SEQUENCE [LARGE SCALE GENOMIC DNA]</scope>
    <source>
        <tissue evidence="2">Leaf</tissue>
    </source>
</reference>
<dbReference type="Proteomes" id="UP000077755">
    <property type="component" value="Chromosome 4"/>
</dbReference>
<dbReference type="EMBL" id="LNRQ01000004">
    <property type="protein sequence ID" value="KZM98732.1"/>
    <property type="molecule type" value="Genomic_DNA"/>
</dbReference>
<evidence type="ECO:0000313" key="3">
    <source>
        <dbReference type="EMBL" id="WOG97728.1"/>
    </source>
</evidence>